<reference evidence="3 4" key="1">
    <citation type="submission" date="2024-11" db="EMBL/GenBank/DDBJ databases">
        <title>Chromosome-level genome assembly of the freshwater bivalve Anodonta woodiana.</title>
        <authorList>
            <person name="Chen X."/>
        </authorList>
    </citation>
    <scope>NUCLEOTIDE SEQUENCE [LARGE SCALE GENOMIC DNA]</scope>
    <source>
        <strain evidence="3">MN2024</strain>
        <tissue evidence="3">Gills</tissue>
    </source>
</reference>
<protein>
    <recommendedName>
        <fullName evidence="2">Ribosomal protein eL8/eL30/eS12/Gadd45 domain-containing protein</fullName>
    </recommendedName>
</protein>
<dbReference type="Pfam" id="PF01248">
    <property type="entry name" value="Ribosomal_L7Ae"/>
    <property type="match status" value="1"/>
</dbReference>
<dbReference type="InterPro" id="IPR004038">
    <property type="entry name" value="Ribosomal_eL8/eL30/eS12/Gad45"/>
</dbReference>
<dbReference type="PANTHER" id="PTHR10411:SF8">
    <property type="entry name" value="FI09246P"/>
    <property type="match status" value="1"/>
</dbReference>
<dbReference type="Proteomes" id="UP001634394">
    <property type="component" value="Unassembled WGS sequence"/>
</dbReference>
<dbReference type="InterPro" id="IPR029064">
    <property type="entry name" value="Ribosomal_eL30-like_sf"/>
</dbReference>
<dbReference type="Gene3D" id="3.30.1330.30">
    <property type="match status" value="1"/>
</dbReference>
<accession>A0ABD3W5V0</accession>
<proteinExistence type="inferred from homology"/>
<comment type="similarity">
    <text evidence="1">Belongs to the GADD45 family.</text>
</comment>
<evidence type="ECO:0000256" key="1">
    <source>
        <dbReference type="ARBA" id="ARBA00007361"/>
    </source>
</evidence>
<dbReference type="SUPFAM" id="SSF55315">
    <property type="entry name" value="L30e-like"/>
    <property type="match status" value="1"/>
</dbReference>
<evidence type="ECO:0000259" key="2">
    <source>
        <dbReference type="Pfam" id="PF01248"/>
    </source>
</evidence>
<keyword evidence="4" id="KW-1185">Reference proteome</keyword>
<evidence type="ECO:0000313" key="4">
    <source>
        <dbReference type="Proteomes" id="UP001634394"/>
    </source>
</evidence>
<gene>
    <name evidence="3" type="ORF">ACJMK2_041956</name>
</gene>
<organism evidence="3 4">
    <name type="scientific">Sinanodonta woodiana</name>
    <name type="common">Chinese pond mussel</name>
    <name type="synonym">Anodonta woodiana</name>
    <dbReference type="NCBI Taxonomy" id="1069815"/>
    <lineage>
        <taxon>Eukaryota</taxon>
        <taxon>Metazoa</taxon>
        <taxon>Spiralia</taxon>
        <taxon>Lophotrochozoa</taxon>
        <taxon>Mollusca</taxon>
        <taxon>Bivalvia</taxon>
        <taxon>Autobranchia</taxon>
        <taxon>Heteroconchia</taxon>
        <taxon>Palaeoheterodonta</taxon>
        <taxon>Unionida</taxon>
        <taxon>Unionoidea</taxon>
        <taxon>Unionidae</taxon>
        <taxon>Unioninae</taxon>
        <taxon>Sinanodonta</taxon>
    </lineage>
</organism>
<name>A0ABD3W5V0_SINWO</name>
<dbReference type="EMBL" id="JBJQND010000008">
    <property type="protein sequence ID" value="KAL3869249.1"/>
    <property type="molecule type" value="Genomic_DNA"/>
</dbReference>
<sequence length="165" mass="18398">MTLPDILEDTVPQTDLDTTNVKTAEFLQEILLKAMSEGRLTSGIFECANVFRMSPDKVRLCVLPVSASTDVSVHIQHKLIEAYCWENEIPLLKVGSAEKLSAILHLGEKKIHQKSKKATPVTRASVDCSCVLVTNPTKHKTGEVDVNYSLFEDIWPQRVIELPPD</sequence>
<dbReference type="InterPro" id="IPR024824">
    <property type="entry name" value="GADD45"/>
</dbReference>
<dbReference type="PANTHER" id="PTHR10411">
    <property type="entry name" value="GROWTH ARREST AND DNA DAMAGE-INDUCIBLE PROTEIN GADD45"/>
    <property type="match status" value="1"/>
</dbReference>
<comment type="caution">
    <text evidence="3">The sequence shown here is derived from an EMBL/GenBank/DDBJ whole genome shotgun (WGS) entry which is preliminary data.</text>
</comment>
<evidence type="ECO:0000313" key="3">
    <source>
        <dbReference type="EMBL" id="KAL3869249.1"/>
    </source>
</evidence>
<feature type="domain" description="Ribosomal protein eL8/eL30/eS12/Gadd45" evidence="2">
    <location>
        <begin position="28"/>
        <end position="106"/>
    </location>
</feature>
<dbReference type="AlphaFoldDB" id="A0ABD3W5V0"/>